<feature type="transmembrane region" description="Helical" evidence="9">
    <location>
        <begin position="408"/>
        <end position="431"/>
    </location>
</feature>
<evidence type="ECO:0000256" key="4">
    <source>
        <dbReference type="ARBA" id="ARBA00022692"/>
    </source>
</evidence>
<feature type="transmembrane region" description="Helical" evidence="9">
    <location>
        <begin position="188"/>
        <end position="207"/>
    </location>
</feature>
<evidence type="ECO:0000256" key="1">
    <source>
        <dbReference type="ARBA" id="ARBA00004141"/>
    </source>
</evidence>
<keyword evidence="5 9" id="KW-1133">Transmembrane helix</keyword>
<proteinExistence type="inferred from homology"/>
<feature type="transmembrane region" description="Helical" evidence="9">
    <location>
        <begin position="154"/>
        <end position="176"/>
    </location>
</feature>
<dbReference type="InterPro" id="IPR050360">
    <property type="entry name" value="MFS_Sugar_Transporters"/>
</dbReference>
<reference evidence="11 12" key="1">
    <citation type="submission" date="2019-10" db="EMBL/GenBank/DDBJ databases">
        <authorList>
            <person name="Palmer J.M."/>
        </authorList>
    </citation>
    <scope>NUCLEOTIDE SEQUENCE [LARGE SCALE GENOMIC DNA]</scope>
    <source>
        <strain evidence="11 12">TWF730</strain>
    </source>
</reference>
<dbReference type="SUPFAM" id="SSF103473">
    <property type="entry name" value="MFS general substrate transporter"/>
    <property type="match status" value="1"/>
</dbReference>
<dbReference type="InterPro" id="IPR036259">
    <property type="entry name" value="MFS_trans_sf"/>
</dbReference>
<feature type="transmembrane region" description="Helical" evidence="9">
    <location>
        <begin position="130"/>
        <end position="148"/>
    </location>
</feature>
<dbReference type="PANTHER" id="PTHR48022">
    <property type="entry name" value="PLASTIDIC GLUCOSE TRANSPORTER 4"/>
    <property type="match status" value="1"/>
</dbReference>
<evidence type="ECO:0000256" key="5">
    <source>
        <dbReference type="ARBA" id="ARBA00022989"/>
    </source>
</evidence>
<comment type="similarity">
    <text evidence="2 7">Belongs to the major facilitator superfamily. Sugar transporter (TC 2.A.1.1) family.</text>
</comment>
<comment type="subcellular location">
    <subcellularLocation>
        <location evidence="1">Membrane</location>
        <topology evidence="1">Multi-pass membrane protein</topology>
    </subcellularLocation>
</comment>
<organism evidence="11 12">
    <name type="scientific">Orbilia blumenaviensis</name>
    <dbReference type="NCBI Taxonomy" id="1796055"/>
    <lineage>
        <taxon>Eukaryota</taxon>
        <taxon>Fungi</taxon>
        <taxon>Dikarya</taxon>
        <taxon>Ascomycota</taxon>
        <taxon>Pezizomycotina</taxon>
        <taxon>Orbiliomycetes</taxon>
        <taxon>Orbiliales</taxon>
        <taxon>Orbiliaceae</taxon>
        <taxon>Orbilia</taxon>
    </lineage>
</organism>
<evidence type="ECO:0000313" key="11">
    <source>
        <dbReference type="EMBL" id="KAK6358211.1"/>
    </source>
</evidence>
<dbReference type="AlphaFoldDB" id="A0AAV9VAQ7"/>
<dbReference type="Proteomes" id="UP001373714">
    <property type="component" value="Unassembled WGS sequence"/>
</dbReference>
<keyword evidence="6 9" id="KW-0472">Membrane</keyword>
<dbReference type="FunFam" id="1.20.1250.20:FF:000149">
    <property type="entry name" value="MFS transporter, SP family, general alpha glucoside:H+ symporter"/>
    <property type="match status" value="1"/>
</dbReference>
<accession>A0AAV9VAQ7</accession>
<protein>
    <recommendedName>
        <fullName evidence="10">Major facilitator superfamily (MFS) profile domain-containing protein</fullName>
    </recommendedName>
</protein>
<feature type="transmembrane region" description="Helical" evidence="9">
    <location>
        <begin position="375"/>
        <end position="396"/>
    </location>
</feature>
<dbReference type="GO" id="GO:0016020">
    <property type="term" value="C:membrane"/>
    <property type="evidence" value="ECO:0007669"/>
    <property type="project" value="UniProtKB-SubCell"/>
</dbReference>
<evidence type="ECO:0000256" key="2">
    <source>
        <dbReference type="ARBA" id="ARBA00010992"/>
    </source>
</evidence>
<evidence type="ECO:0000256" key="8">
    <source>
        <dbReference type="SAM" id="MobiDB-lite"/>
    </source>
</evidence>
<keyword evidence="4 9" id="KW-0812">Transmembrane</keyword>
<dbReference type="InterPro" id="IPR005829">
    <property type="entry name" value="Sugar_transporter_CS"/>
</dbReference>
<feature type="transmembrane region" description="Helical" evidence="9">
    <location>
        <begin position="478"/>
        <end position="494"/>
    </location>
</feature>
<evidence type="ECO:0000256" key="9">
    <source>
        <dbReference type="SAM" id="Phobius"/>
    </source>
</evidence>
<feature type="transmembrane region" description="Helical" evidence="9">
    <location>
        <begin position="227"/>
        <end position="248"/>
    </location>
</feature>
<dbReference type="GO" id="GO:0005351">
    <property type="term" value="F:carbohydrate:proton symporter activity"/>
    <property type="evidence" value="ECO:0007669"/>
    <property type="project" value="TreeGrafter"/>
</dbReference>
<dbReference type="PROSITE" id="PS00217">
    <property type="entry name" value="SUGAR_TRANSPORT_2"/>
    <property type="match status" value="1"/>
</dbReference>
<evidence type="ECO:0000256" key="7">
    <source>
        <dbReference type="RuleBase" id="RU003346"/>
    </source>
</evidence>
<evidence type="ECO:0000256" key="3">
    <source>
        <dbReference type="ARBA" id="ARBA00022448"/>
    </source>
</evidence>
<name>A0AAV9VAQ7_9PEZI</name>
<dbReference type="InterPro" id="IPR003663">
    <property type="entry name" value="Sugar/inositol_transpt"/>
</dbReference>
<dbReference type="Pfam" id="PF00083">
    <property type="entry name" value="Sugar_tr"/>
    <property type="match status" value="1"/>
</dbReference>
<dbReference type="NCBIfam" id="TIGR00879">
    <property type="entry name" value="SP"/>
    <property type="match status" value="1"/>
</dbReference>
<dbReference type="PROSITE" id="PS50850">
    <property type="entry name" value="MFS"/>
    <property type="match status" value="1"/>
</dbReference>
<evidence type="ECO:0000313" key="12">
    <source>
        <dbReference type="Proteomes" id="UP001373714"/>
    </source>
</evidence>
<keyword evidence="3 7" id="KW-0813">Transport</keyword>
<dbReference type="PANTHER" id="PTHR48022:SF56">
    <property type="entry name" value="MAJOR FACILITATOR SUPERFAMILY (MFS) PROFILE DOMAIN-CONTAINING PROTEIN-RELATED"/>
    <property type="match status" value="1"/>
</dbReference>
<comment type="caution">
    <text evidence="11">The sequence shown here is derived from an EMBL/GenBank/DDBJ whole genome shotgun (WGS) entry which is preliminary data.</text>
</comment>
<feature type="transmembrane region" description="Helical" evidence="9">
    <location>
        <begin position="443"/>
        <end position="466"/>
    </location>
</feature>
<dbReference type="EMBL" id="JAVHNS010000004">
    <property type="protein sequence ID" value="KAK6358211.1"/>
    <property type="molecule type" value="Genomic_DNA"/>
</dbReference>
<dbReference type="InterPro" id="IPR020846">
    <property type="entry name" value="MFS_dom"/>
</dbReference>
<dbReference type="Gene3D" id="1.20.1250.20">
    <property type="entry name" value="MFS general substrate transporter like domains"/>
    <property type="match status" value="1"/>
</dbReference>
<gene>
    <name evidence="11" type="ORF">TWF730_007562</name>
</gene>
<feature type="domain" description="Major facilitator superfamily (MFS) profile" evidence="10">
    <location>
        <begin position="53"/>
        <end position="500"/>
    </location>
</feature>
<evidence type="ECO:0000259" key="10">
    <source>
        <dbReference type="PROSITE" id="PS50850"/>
    </source>
</evidence>
<sequence length="557" mass="61576">MSGIAGDVTVVAEKRTSSHGHKHTVVHAEAAIKKEEDMTLWQGIRLYPKAIAWSVLISTCIAMEGYDLCLLGNFYAFPQFNRQFGGPDGKGGFQVSAPWQAGLSNGANVGEFIGLLINGIVSERFGYKKTVLVCLAIMAGLIAIPVTATSVEALLVYYVLAGIPWGIWQTLTISYAAEVCPVALRGYLTSYVNFCWGLGQVIGVGVIKSQLGREDAWAYKLPWALQWMWIPPLFVGILFAPESPWLLVRKGKKEEAKNSLLRLTSLNRETEFDADETISMMVHTTEIERQATAGATYLDCFRGINLRRTEITCMVWAIQNLSGNSFTGYSTYFFQQAGIKTDDAFSFTLGQFGINMLGVFGAWALMSWGIGRRSLYLYGLCGLFTMLLLIGCLHFVPAERANQAAYATGGLMLGWATVYQLTVGTICFSLVGEIPSRRLLIKTVALGRCAYIVVGIVCSVLTPYMINPTAWDWQKLTAFFWAAICFCSIIYTYFRIPEPSGKSFAELDLLFEQNVSARQFGSTDLNVFMTEESRRAAEEVEKAEAEDEDGVVHLEKA</sequence>
<dbReference type="InterPro" id="IPR005828">
    <property type="entry name" value="MFS_sugar_transport-like"/>
</dbReference>
<evidence type="ECO:0000256" key="6">
    <source>
        <dbReference type="ARBA" id="ARBA00023136"/>
    </source>
</evidence>
<keyword evidence="12" id="KW-1185">Reference proteome</keyword>
<feature type="region of interest" description="Disordered" evidence="8">
    <location>
        <begin position="538"/>
        <end position="557"/>
    </location>
</feature>